<gene>
    <name evidence="3" type="ORF">B9J08_001118</name>
    <name evidence="2" type="ORF">B9J08_03368</name>
</gene>
<dbReference type="InterPro" id="IPR016095">
    <property type="entry name" value="Ribosomal_uL1_3-a/b-sand"/>
</dbReference>
<reference evidence="3 4" key="1">
    <citation type="journal article" date="2017" name="Clin. Infect. Dis.">
        <title>Simultaneous emergence of multidrug-resistant Candida auris on 3 continents confirmed by whole-genome sequencing and epidemiological analyses.</title>
        <authorList>
            <person name="Lockhart S.R."/>
            <person name="Etienne K.A."/>
            <person name="Vallabhaneni S."/>
            <person name="Farooqi J."/>
            <person name="Chowdhary A."/>
            <person name="Govender N.P."/>
            <person name="Colombo A.L."/>
            <person name="Calvo B."/>
            <person name="Cuomo C.A."/>
            <person name="Desjardins C.A."/>
            <person name="Berkow E.L."/>
            <person name="Castanheira M."/>
            <person name="Magobo R.E."/>
            <person name="Jabeen K."/>
            <person name="Asghar R.J."/>
            <person name="Meis J.F."/>
            <person name="Jackson B."/>
            <person name="Chiller T."/>
            <person name="Litvintseva A.P."/>
        </authorList>
    </citation>
    <scope>NUCLEOTIDE SEQUENCE [LARGE SCALE GENOMIC DNA]</scope>
    <source>
        <strain evidence="3 4">B8441</strain>
    </source>
</reference>
<dbReference type="EMBL" id="PEKT03000003">
    <property type="protein sequence ID" value="KAK8440269.1"/>
    <property type="molecule type" value="Genomic_DNA"/>
</dbReference>
<comment type="caution">
    <text evidence="3">The sequence shown here is derived from an EMBL/GenBank/DDBJ whole genome shotgun (WGS) entry which is preliminary data.</text>
</comment>
<dbReference type="SUPFAM" id="SSF56808">
    <property type="entry name" value="Ribosomal protein L1"/>
    <property type="match status" value="1"/>
</dbReference>
<dbReference type="VEuPathDB" id="FungiDB:CJJ07_003571"/>
<reference evidence="2 4" key="3">
    <citation type="journal article" date="2018" name="Nat. Commun.">
        <title>Genomic insights into multidrug-resistance, mating and virulence in Candida auris and related emerging species.</title>
        <authorList>
            <person name="Munoz J.F."/>
            <person name="Gade L."/>
            <person name="Chow N.A."/>
            <person name="Loparev V.N."/>
            <person name="Juieng P."/>
            <person name="Berkow E.L."/>
            <person name="Farrer R.A."/>
            <person name="Litvintseva A.P."/>
            <person name="Cuomo C.A."/>
        </authorList>
    </citation>
    <scope>GENOME REANNOTATION</scope>
    <source>
        <strain evidence="2 4">B8441</strain>
    </source>
</reference>
<evidence type="ECO:0008006" key="5">
    <source>
        <dbReference type="Google" id="ProtNLM"/>
    </source>
</evidence>
<feature type="compositionally biased region" description="Basic residues" evidence="1">
    <location>
        <begin position="1"/>
        <end position="11"/>
    </location>
</feature>
<feature type="region of interest" description="Disordered" evidence="1">
    <location>
        <begin position="1"/>
        <end position="56"/>
    </location>
</feature>
<dbReference type="VEuPathDB" id="FungiDB:CJI97_001488"/>
<proteinExistence type="predicted"/>
<dbReference type="VEuPathDB" id="FungiDB:CJJ09_003375"/>
<protein>
    <recommendedName>
        <fullName evidence="5">Ribosomal protein L1</fullName>
    </recommendedName>
</protein>
<evidence type="ECO:0000313" key="2">
    <source>
        <dbReference type="EMBL" id="KAK8440269.1"/>
    </source>
</evidence>
<organism evidence="3">
    <name type="scientific">Candidozyma auris</name>
    <name type="common">Yeast</name>
    <name type="synonym">Candida auris</name>
    <dbReference type="NCBI Taxonomy" id="498019"/>
    <lineage>
        <taxon>Eukaryota</taxon>
        <taxon>Fungi</taxon>
        <taxon>Dikarya</taxon>
        <taxon>Ascomycota</taxon>
        <taxon>Saccharomycotina</taxon>
        <taxon>Pichiomycetes</taxon>
        <taxon>Metschnikowiaceae</taxon>
        <taxon>Candidozyma</taxon>
    </lineage>
</organism>
<dbReference type="VEuPathDB" id="FungiDB:B9J08_001118"/>
<dbReference type="VEuPathDB" id="FungiDB:CJI96_0002966"/>
<dbReference type="OMA" id="SFYKPWK"/>
<dbReference type="EMBL" id="PEKT02000003">
    <property type="protein sequence ID" value="PIS56581.1"/>
    <property type="molecule type" value="Genomic_DNA"/>
</dbReference>
<feature type="region of interest" description="Disordered" evidence="1">
    <location>
        <begin position="77"/>
        <end position="101"/>
    </location>
</feature>
<dbReference type="CDD" id="cd00403">
    <property type="entry name" value="Ribosomal_L1"/>
    <property type="match status" value="1"/>
</dbReference>
<dbReference type="STRING" id="498019.A0A2H1A001"/>
<reference evidence="3" key="2">
    <citation type="submission" date="2017-11" db="EMBL/GenBank/DDBJ databases">
        <title>Candida auris genome assembly and annotation.</title>
        <authorList>
            <person name="Munoz J.F."/>
            <person name="Gade L.G."/>
            <person name="Chow N.A."/>
            <person name="Litvintseva A.P."/>
            <person name="Loparev V.N."/>
            <person name="Cuomo C.A."/>
        </authorList>
    </citation>
    <scope>NUCLEOTIDE SEQUENCE</scope>
    <source>
        <strain evidence="3">B8441</strain>
    </source>
</reference>
<evidence type="ECO:0000256" key="1">
    <source>
        <dbReference type="SAM" id="MobiDB-lite"/>
    </source>
</evidence>
<evidence type="ECO:0000313" key="3">
    <source>
        <dbReference type="EMBL" id="PIS56581.1"/>
    </source>
</evidence>
<name>A0A2H1A001_CANAR</name>
<dbReference type="AlphaFoldDB" id="A0A2H1A001"/>
<dbReference type="Gene3D" id="3.40.50.790">
    <property type="match status" value="1"/>
</dbReference>
<evidence type="ECO:0000313" key="4">
    <source>
        <dbReference type="Proteomes" id="UP000230249"/>
    </source>
</evidence>
<dbReference type="VEuPathDB" id="FungiDB:QG37_00635"/>
<keyword evidence="4" id="KW-1185">Reference proteome</keyword>
<dbReference type="InterPro" id="IPR028364">
    <property type="entry name" value="Ribosomal_uL1/biogenesis"/>
</dbReference>
<feature type="compositionally biased region" description="Acidic residues" evidence="1">
    <location>
        <begin position="90"/>
        <end position="101"/>
    </location>
</feature>
<dbReference type="Proteomes" id="UP000230249">
    <property type="component" value="Unassembled WGS sequence"/>
</dbReference>
<feature type="compositionally biased region" description="Basic and acidic residues" evidence="1">
    <location>
        <begin position="77"/>
        <end position="89"/>
    </location>
</feature>
<dbReference type="Pfam" id="PF00687">
    <property type="entry name" value="Ribosomal_L1"/>
    <property type="match status" value="1"/>
</dbReference>
<sequence>MARTKQTRSRASKQEAPAQKKQKVASQSPKASPAKNATPIKESKKSGSPETSAKEYGYVSKKQAIAALEELKKFLERQSEGSKNDKSQLFDEDNDDDDDDESKSLYVEVQKKKFFNTRPGFKAKLIPLPKPYMTSKSDFKTCFFVRDSFIKTNEDLEKVEEAKIPTLSKIITLNQLKTIYHPFEKRRELYKEYDLFVADDAILSSLPNVLGKTMYDNQKTKFPVQIRPYMSDSPKELSLEKLKAQIERVMNSAPYLPPMGTTAYFKIGAFNKNFTEEELLENLHTILKEFDEKELLTVGVQTQWSPVLPLFYTEKIYSDEDVLQDTPEETEKEITEDVFAKALFELADEETVNKALKENRMGSLARSKA</sequence>
<accession>A0A2H1A001</accession>
<dbReference type="InterPro" id="IPR023674">
    <property type="entry name" value="Ribosomal_uL1-like"/>
</dbReference>
<reference evidence="2" key="4">
    <citation type="submission" date="2024-03" db="EMBL/GenBank/DDBJ databases">
        <title>Improved genome assembly of Candida auris strain B8441 and annotation of B11205.</title>
        <authorList>
            <person name="Cauldron N.C."/>
            <person name="Shea T."/>
            <person name="Cuomo C.A."/>
        </authorList>
    </citation>
    <scope>NUCLEOTIDE SEQUENCE</scope>
    <source>
        <strain evidence="2">B8441</strain>
    </source>
</reference>